<evidence type="ECO:0000313" key="2">
    <source>
        <dbReference type="EMBL" id="RUS24479.1"/>
    </source>
</evidence>
<dbReference type="Gene3D" id="1.25.10.10">
    <property type="entry name" value="Leucine-rich Repeat Variant"/>
    <property type="match status" value="1"/>
</dbReference>
<dbReference type="PROSITE" id="PS51396">
    <property type="entry name" value="PUL"/>
    <property type="match status" value="1"/>
</dbReference>
<dbReference type="AlphaFoldDB" id="A0A433Q3U0"/>
<dbReference type="Proteomes" id="UP000274822">
    <property type="component" value="Unassembled WGS sequence"/>
</dbReference>
<proteinExistence type="predicted"/>
<organism evidence="2 3">
    <name type="scientific">Jimgerdemannia flammicorona</name>
    <dbReference type="NCBI Taxonomy" id="994334"/>
    <lineage>
        <taxon>Eukaryota</taxon>
        <taxon>Fungi</taxon>
        <taxon>Fungi incertae sedis</taxon>
        <taxon>Mucoromycota</taxon>
        <taxon>Mucoromycotina</taxon>
        <taxon>Endogonomycetes</taxon>
        <taxon>Endogonales</taxon>
        <taxon>Endogonaceae</taxon>
        <taxon>Jimgerdemannia</taxon>
    </lineage>
</organism>
<comment type="caution">
    <text evidence="2">The sequence shown here is derived from an EMBL/GenBank/DDBJ whole genome shotgun (WGS) entry which is preliminary data.</text>
</comment>
<reference evidence="2 3" key="1">
    <citation type="journal article" date="2018" name="New Phytol.">
        <title>Phylogenomics of Endogonaceae and evolution of mycorrhizas within Mucoromycota.</title>
        <authorList>
            <person name="Chang Y."/>
            <person name="Desiro A."/>
            <person name="Na H."/>
            <person name="Sandor L."/>
            <person name="Lipzen A."/>
            <person name="Clum A."/>
            <person name="Barry K."/>
            <person name="Grigoriev I.V."/>
            <person name="Martin F.M."/>
            <person name="Stajich J.E."/>
            <person name="Smith M.E."/>
            <person name="Bonito G."/>
            <person name="Spatafora J.W."/>
        </authorList>
    </citation>
    <scope>NUCLEOTIDE SEQUENCE [LARGE SCALE GENOMIC DNA]</scope>
    <source>
        <strain evidence="2 3">AD002</strain>
    </source>
</reference>
<evidence type="ECO:0000313" key="3">
    <source>
        <dbReference type="Proteomes" id="UP000274822"/>
    </source>
</evidence>
<gene>
    <name evidence="2" type="ORF">BC938DRAFT_473525</name>
</gene>
<dbReference type="EMBL" id="RBNJ01015860">
    <property type="protein sequence ID" value="RUS24479.1"/>
    <property type="molecule type" value="Genomic_DNA"/>
</dbReference>
<keyword evidence="3" id="KW-1185">Reference proteome</keyword>
<sequence length="160" mass="17275">MTTHQSALPTASLTILGTAIGYLQNPATTTADPAALAVVLHVASQWPLLQRFPGLDLLRLYALHAPRLLAEATKNQAGIVDFVVRTSGIDQFQVGQLSKEQDTNLMLALRILANLCEKPEGRQVVRAQTSEVGIVSDYTNTNAALGFAHAYARRVCLPLQ</sequence>
<feature type="domain" description="PUL" evidence="1">
    <location>
        <begin position="1"/>
        <end position="160"/>
    </location>
</feature>
<accession>A0A433Q3U0</accession>
<dbReference type="Pfam" id="PF08324">
    <property type="entry name" value="PUL"/>
    <property type="match status" value="1"/>
</dbReference>
<dbReference type="InterPro" id="IPR011989">
    <property type="entry name" value="ARM-like"/>
</dbReference>
<dbReference type="InterPro" id="IPR013535">
    <property type="entry name" value="PUL_dom"/>
</dbReference>
<protein>
    <submittedName>
        <fullName evidence="2">PUL domain-containing protein</fullName>
    </submittedName>
</protein>
<name>A0A433Q3U0_9FUNG</name>
<evidence type="ECO:0000259" key="1">
    <source>
        <dbReference type="PROSITE" id="PS51396"/>
    </source>
</evidence>